<reference evidence="3" key="1">
    <citation type="submission" date="2017-01" db="EMBL/GenBank/DDBJ databases">
        <authorList>
            <person name="Varghese N."/>
            <person name="Submissions S."/>
        </authorList>
    </citation>
    <scope>NUCLEOTIDE SEQUENCE [LARGE SCALE GENOMIC DNA]</scope>
    <source>
        <strain evidence="3">ATCC 51758</strain>
    </source>
</reference>
<dbReference type="STRING" id="34027.SAMN05421829_101276"/>
<dbReference type="InterPro" id="IPR029479">
    <property type="entry name" value="Nitroreductase"/>
</dbReference>
<dbReference type="OrthoDB" id="3723182at2"/>
<organism evidence="2 3">
    <name type="scientific">Aromatoleum tolulyticum</name>
    <dbReference type="NCBI Taxonomy" id="34027"/>
    <lineage>
        <taxon>Bacteria</taxon>
        <taxon>Pseudomonadati</taxon>
        <taxon>Pseudomonadota</taxon>
        <taxon>Betaproteobacteria</taxon>
        <taxon>Rhodocyclales</taxon>
        <taxon>Rhodocyclaceae</taxon>
        <taxon>Aromatoleum</taxon>
    </lineage>
</organism>
<dbReference type="Gene3D" id="3.40.109.10">
    <property type="entry name" value="NADH Oxidase"/>
    <property type="match status" value="1"/>
</dbReference>
<protein>
    <submittedName>
        <fullName evidence="2">SagB-type dehydrogenase domain-containing protein</fullName>
    </submittedName>
</protein>
<proteinExistence type="predicted"/>
<dbReference type="Proteomes" id="UP000186819">
    <property type="component" value="Unassembled WGS sequence"/>
</dbReference>
<evidence type="ECO:0000313" key="3">
    <source>
        <dbReference type="Proteomes" id="UP000186819"/>
    </source>
</evidence>
<name>A0A1N6NF95_9RHOO</name>
<keyword evidence="3" id="KW-1185">Reference proteome</keyword>
<dbReference type="RefSeq" id="WP_076600302.1">
    <property type="nucleotide sequence ID" value="NZ_FTMD01000001.1"/>
</dbReference>
<accession>A0A1N6NF95</accession>
<dbReference type="Pfam" id="PF00881">
    <property type="entry name" value="Nitroreductase"/>
    <property type="match status" value="1"/>
</dbReference>
<feature type="domain" description="Nitroreductase" evidence="1">
    <location>
        <begin position="65"/>
        <end position="237"/>
    </location>
</feature>
<dbReference type="EMBL" id="FTMD01000001">
    <property type="protein sequence ID" value="SIP90788.1"/>
    <property type="molecule type" value="Genomic_DNA"/>
</dbReference>
<dbReference type="GO" id="GO:0016491">
    <property type="term" value="F:oxidoreductase activity"/>
    <property type="evidence" value="ECO:0007669"/>
    <property type="project" value="InterPro"/>
</dbReference>
<gene>
    <name evidence="2" type="ORF">SAMN05421829_101276</name>
</gene>
<dbReference type="InterPro" id="IPR000415">
    <property type="entry name" value="Nitroreductase-like"/>
</dbReference>
<dbReference type="PANTHER" id="PTHR43745:SF2">
    <property type="entry name" value="NITROREDUCTASE MJ1384-RELATED"/>
    <property type="match status" value="1"/>
</dbReference>
<dbReference type="SUPFAM" id="SSF55469">
    <property type="entry name" value="FMN-dependent nitroreductase-like"/>
    <property type="match status" value="1"/>
</dbReference>
<dbReference type="AlphaFoldDB" id="A0A1N6NF95"/>
<evidence type="ECO:0000259" key="1">
    <source>
        <dbReference type="Pfam" id="PF00881"/>
    </source>
</evidence>
<sequence>MTIDDASPLFETFWINSELNGTRARLLRERIAADAALPYEAPEPVYARAEHRLPSVRSSLTEALARRRSGREFSAAALSKDDLAHLLAPFAMRRDGTRPLPSGGGKYPLWIYAALLGVEDASEFAGQICWYDPGTHGLSPIGACPSWSALQSVLGTSWDTAPSAVFFAVAKRGPMTAKYGERGGRFMLMEAGTYLAALSLAAAERELAAVALGSFLDRQVLSLLGLASNEHLAMFAFAAGHPRPHR</sequence>
<dbReference type="InterPro" id="IPR052544">
    <property type="entry name" value="Bacteriocin_Proc_Enz"/>
</dbReference>
<dbReference type="PANTHER" id="PTHR43745">
    <property type="entry name" value="NITROREDUCTASE MJ1384-RELATED"/>
    <property type="match status" value="1"/>
</dbReference>
<evidence type="ECO:0000313" key="2">
    <source>
        <dbReference type="EMBL" id="SIP90788.1"/>
    </source>
</evidence>